<dbReference type="EnsemblMetazoa" id="PPA27649.1">
    <property type="protein sequence ID" value="PPA27649.1"/>
    <property type="gene ID" value="WBGene00117203"/>
</dbReference>
<dbReference type="InterPro" id="IPR003961">
    <property type="entry name" value="FN3_dom"/>
</dbReference>
<feature type="region of interest" description="Disordered" evidence="1">
    <location>
        <begin position="918"/>
        <end position="952"/>
    </location>
</feature>
<feature type="compositionally biased region" description="Acidic residues" evidence="1">
    <location>
        <begin position="509"/>
        <end position="526"/>
    </location>
</feature>
<dbReference type="SUPFAM" id="SSF49265">
    <property type="entry name" value="Fibronectin type III"/>
    <property type="match status" value="1"/>
</dbReference>
<evidence type="ECO:0000313" key="2">
    <source>
        <dbReference type="EnsemblMetazoa" id="PPA27649.1"/>
    </source>
</evidence>
<gene>
    <name evidence="2" type="primary">WBGene00117203</name>
</gene>
<dbReference type="Pfam" id="PF19281">
    <property type="entry name" value="PHYHIP_C"/>
    <property type="match status" value="1"/>
</dbReference>
<feature type="compositionally biased region" description="Acidic residues" evidence="1">
    <location>
        <begin position="684"/>
        <end position="695"/>
    </location>
</feature>
<dbReference type="InterPro" id="IPR036116">
    <property type="entry name" value="FN3_sf"/>
</dbReference>
<keyword evidence="3" id="KW-1185">Reference proteome</keyword>
<feature type="compositionally biased region" description="Basic and acidic residues" evidence="1">
    <location>
        <begin position="859"/>
        <end position="871"/>
    </location>
</feature>
<dbReference type="Proteomes" id="UP000005239">
    <property type="component" value="Unassembled WGS sequence"/>
</dbReference>
<name>A0A2A6BSK9_PRIPA</name>
<protein>
    <submittedName>
        <fullName evidence="2">Uncharacterized protein</fullName>
    </submittedName>
</protein>
<dbReference type="InterPro" id="IPR042868">
    <property type="entry name" value="PHYHIP/PHYHIPL"/>
</dbReference>
<dbReference type="InterPro" id="IPR045545">
    <property type="entry name" value="PHYIP/PHIPL_C"/>
</dbReference>
<evidence type="ECO:0000256" key="1">
    <source>
        <dbReference type="SAM" id="MobiDB-lite"/>
    </source>
</evidence>
<feature type="region of interest" description="Disordered" evidence="1">
    <location>
        <begin position="850"/>
        <end position="874"/>
    </location>
</feature>
<reference evidence="3" key="1">
    <citation type="journal article" date="2008" name="Nat. Genet.">
        <title>The Pristionchus pacificus genome provides a unique perspective on nematode lifestyle and parasitism.</title>
        <authorList>
            <person name="Dieterich C."/>
            <person name="Clifton S.W."/>
            <person name="Schuster L.N."/>
            <person name="Chinwalla A."/>
            <person name="Delehaunty K."/>
            <person name="Dinkelacker I."/>
            <person name="Fulton L."/>
            <person name="Fulton R."/>
            <person name="Godfrey J."/>
            <person name="Minx P."/>
            <person name="Mitreva M."/>
            <person name="Roeseler W."/>
            <person name="Tian H."/>
            <person name="Witte H."/>
            <person name="Yang S.P."/>
            <person name="Wilson R.K."/>
            <person name="Sommer R.J."/>
        </authorList>
    </citation>
    <scope>NUCLEOTIDE SEQUENCE [LARGE SCALE GENOMIC DNA]</scope>
    <source>
        <strain evidence="3">PS312</strain>
    </source>
</reference>
<reference evidence="2" key="2">
    <citation type="submission" date="2022-06" db="UniProtKB">
        <authorList>
            <consortium name="EnsemblMetazoa"/>
        </authorList>
    </citation>
    <scope>IDENTIFICATION</scope>
    <source>
        <strain evidence="2">PS312</strain>
    </source>
</reference>
<feature type="region of interest" description="Disordered" evidence="1">
    <location>
        <begin position="133"/>
        <end position="166"/>
    </location>
</feature>
<accession>A0A2A6BSK9</accession>
<dbReference type="AlphaFoldDB" id="A0A2A6BSK9"/>
<organism evidence="2 3">
    <name type="scientific">Pristionchus pacificus</name>
    <name type="common">Parasitic nematode worm</name>
    <dbReference type="NCBI Taxonomy" id="54126"/>
    <lineage>
        <taxon>Eukaryota</taxon>
        <taxon>Metazoa</taxon>
        <taxon>Ecdysozoa</taxon>
        <taxon>Nematoda</taxon>
        <taxon>Chromadorea</taxon>
        <taxon>Rhabditida</taxon>
        <taxon>Rhabditina</taxon>
        <taxon>Diplogasteromorpha</taxon>
        <taxon>Diplogasteroidea</taxon>
        <taxon>Neodiplogasteridae</taxon>
        <taxon>Pristionchus</taxon>
    </lineage>
</organism>
<feature type="compositionally biased region" description="Pro residues" evidence="1">
    <location>
        <begin position="655"/>
        <end position="666"/>
    </location>
</feature>
<proteinExistence type="predicted"/>
<feature type="region of interest" description="Disordered" evidence="1">
    <location>
        <begin position="642"/>
        <end position="720"/>
    </location>
</feature>
<dbReference type="OrthoDB" id="6101761at2759"/>
<feature type="compositionally biased region" description="Low complexity" evidence="1">
    <location>
        <begin position="786"/>
        <end position="798"/>
    </location>
</feature>
<sequence>MARIPVTELIAAVDVVMYPNYNYPNGPSGSAGYPYMQQPQQPLLPPMQPPMQPPMVPPGYNEEYAQWAQWNSHFGAMNPTTTWRNQAASTLRQTPYDLPVTIQHQVPYGGRPYVPRDLSGPNANTVRDSYGGAAVASTSSGPSPAAAATAKWEVPPPPVKSEAPPVPAALNKQKATEVFYNNIAPNLEFDVNVSSTRLDIVWKPPHVSGKITYEVSIAEGGGVPWTLVFPNEHTRHSMRAKAGESYTISITAKKVANGVTVAEGNRKIKAIFSEQELRQLFDKAVKYTGSRMHPFQILYRCKPKPYWDDIHHNCNNVMEKYMKDDNGQPANMINGVISGLFFSARLLPNGTLPCSSPFGNVRMLVQAIMLLDPTNVNLYFADFYCNKQAHYVTIIVARKGSESDVYSQKYLIKLDMKDNPWLKYVIRPDGDQWKFLFYAAHSVWVEVLYTENVPLNWGRFDKIAATGLGTSKIGGLSNNKSCTNRSISPGLLPEDDEVEAPESDRSRDEDDDGVEIVEEEDDEDVDGVPLPAYEMGGNSTFQTMLNMRNVHDAPHWTDVIECACDIVDRVVTTDQKEREREITSFNSACDLRVERAIEEMDSIVGGCDDDKIHDLAGEVHELAERWQRARAELAKLMEARDARAEQARAARAMAPLPPPQAPPPAAAAPAASQQKDHRRPIKEEDLDEYLDDDDDVITKKEPSSTTTPSAVKEIPLPPPPPSWPLNLAAKPTTVATAPPTPATVFPVKQPATVTLTTVTPTTTLAPPRPSSFLAALAPQTFGGGTVATTPPQVTVAPADSSPMRSSSRQKKKDRKPSKVKEEELDEYLEDDDGPTVSTMATVSSTVGMVTTPKAATVTPKREIKKEAEPTRVDPLNDSAIDLSLLDEVGATPARKITVATAPKKNTVITIDEGEDEWLDEEEEDTVGLKRSATECSSSSSSQAPPPPLAVPQKRVKIDEIEYIDLTEDELLAGAAGDVIDITPEMEEELLRG</sequence>
<dbReference type="CDD" id="cd00063">
    <property type="entry name" value="FN3"/>
    <property type="match status" value="1"/>
</dbReference>
<accession>A0A8R1YR65</accession>
<dbReference type="PANTHER" id="PTHR15698">
    <property type="entry name" value="PROTEIN CBG15099"/>
    <property type="match status" value="1"/>
</dbReference>
<feature type="region of interest" description="Disordered" evidence="1">
    <location>
        <begin position="484"/>
        <end position="529"/>
    </location>
</feature>
<dbReference type="PANTHER" id="PTHR15698:SF4">
    <property type="entry name" value="PHYTANOYL-COA HYDROXYLASE-INTERACTING PROTEIN-LIKE C-TERMINAL DOMAIN-CONTAINING PROTEIN"/>
    <property type="match status" value="1"/>
</dbReference>
<feature type="compositionally biased region" description="Pro residues" evidence="1">
    <location>
        <begin position="154"/>
        <end position="166"/>
    </location>
</feature>
<feature type="compositionally biased region" description="Acidic residues" evidence="1">
    <location>
        <begin position="822"/>
        <end position="833"/>
    </location>
</feature>
<feature type="compositionally biased region" description="Low complexity" evidence="1">
    <location>
        <begin position="133"/>
        <end position="150"/>
    </location>
</feature>
<dbReference type="GO" id="GO:0005737">
    <property type="term" value="C:cytoplasm"/>
    <property type="evidence" value="ECO:0000318"/>
    <property type="project" value="GO_Central"/>
</dbReference>
<feature type="region of interest" description="Disordered" evidence="1">
    <location>
        <begin position="783"/>
        <end position="836"/>
    </location>
</feature>
<evidence type="ECO:0000313" key="3">
    <source>
        <dbReference type="Proteomes" id="UP000005239"/>
    </source>
</evidence>